<dbReference type="RefSeq" id="WP_345738047.1">
    <property type="nucleotide sequence ID" value="NZ_BAABIA010000008.1"/>
</dbReference>
<dbReference type="Proteomes" id="UP001499852">
    <property type="component" value="Unassembled WGS sequence"/>
</dbReference>
<keyword evidence="2" id="KW-0812">Transmembrane</keyword>
<comment type="caution">
    <text evidence="3">The sequence shown here is derived from an EMBL/GenBank/DDBJ whole genome shotgun (WGS) entry which is preliminary data.</text>
</comment>
<evidence type="ECO:0000313" key="4">
    <source>
        <dbReference type="Proteomes" id="UP001499852"/>
    </source>
</evidence>
<feature type="region of interest" description="Disordered" evidence="1">
    <location>
        <begin position="79"/>
        <end position="102"/>
    </location>
</feature>
<name>A0ABP9PG75_9BACT</name>
<proteinExistence type="predicted"/>
<keyword evidence="4" id="KW-1185">Reference proteome</keyword>
<organism evidence="3 4">
    <name type="scientific">Prosthecobacter algae</name>
    <dbReference type="NCBI Taxonomy" id="1144682"/>
    <lineage>
        <taxon>Bacteria</taxon>
        <taxon>Pseudomonadati</taxon>
        <taxon>Verrucomicrobiota</taxon>
        <taxon>Verrucomicrobiia</taxon>
        <taxon>Verrucomicrobiales</taxon>
        <taxon>Verrucomicrobiaceae</taxon>
        <taxon>Prosthecobacter</taxon>
    </lineage>
</organism>
<feature type="transmembrane region" description="Helical" evidence="2">
    <location>
        <begin position="15"/>
        <end position="36"/>
    </location>
</feature>
<sequence>MLDRLRLITAWTASLLYWVIGGTGFFLLCLLLPLFFRGEQARAIGQGALRLAFRGFLQVLTWFDIVECEYVGFDRLRAQQGGDDRGTQPPGAVGCGVRAGGG</sequence>
<evidence type="ECO:0000313" key="3">
    <source>
        <dbReference type="EMBL" id="GAA5146112.1"/>
    </source>
</evidence>
<reference evidence="4" key="1">
    <citation type="journal article" date="2019" name="Int. J. Syst. Evol. Microbiol.">
        <title>The Global Catalogue of Microorganisms (GCM) 10K type strain sequencing project: providing services to taxonomists for standard genome sequencing and annotation.</title>
        <authorList>
            <consortium name="The Broad Institute Genomics Platform"/>
            <consortium name="The Broad Institute Genome Sequencing Center for Infectious Disease"/>
            <person name="Wu L."/>
            <person name="Ma J."/>
        </authorList>
    </citation>
    <scope>NUCLEOTIDE SEQUENCE [LARGE SCALE GENOMIC DNA]</scope>
    <source>
        <strain evidence="4">JCM 18053</strain>
    </source>
</reference>
<feature type="compositionally biased region" description="Gly residues" evidence="1">
    <location>
        <begin position="93"/>
        <end position="102"/>
    </location>
</feature>
<dbReference type="EMBL" id="BAABIA010000008">
    <property type="protein sequence ID" value="GAA5146112.1"/>
    <property type="molecule type" value="Genomic_DNA"/>
</dbReference>
<evidence type="ECO:0000256" key="1">
    <source>
        <dbReference type="SAM" id="MobiDB-lite"/>
    </source>
</evidence>
<keyword evidence="2" id="KW-0472">Membrane</keyword>
<evidence type="ECO:0000256" key="2">
    <source>
        <dbReference type="SAM" id="Phobius"/>
    </source>
</evidence>
<accession>A0ABP9PG75</accession>
<keyword evidence="2" id="KW-1133">Transmembrane helix</keyword>
<gene>
    <name evidence="3" type="ORF">GCM10023213_38680</name>
</gene>
<protein>
    <submittedName>
        <fullName evidence="3">Uncharacterized protein</fullName>
    </submittedName>
</protein>